<reference evidence="2 3" key="1">
    <citation type="journal article" date="2008" name="Appl. Environ. Microbiol.">
        <title>Genomic insights into Mn(II) oxidation by the marine alphaproteobacterium Aurantimonas sp. strain SI85-9A1.</title>
        <authorList>
            <person name="Dick G.J."/>
            <person name="Podell S."/>
            <person name="Johnson H.A."/>
            <person name="Rivera-Espinoza Y."/>
            <person name="Bernier-Latmani R."/>
            <person name="McCarthy J.K."/>
            <person name="Torpey J.W."/>
            <person name="Clement B.G."/>
            <person name="Gaasterland T."/>
            <person name="Tebo B.M."/>
        </authorList>
    </citation>
    <scope>NUCLEOTIDE SEQUENCE [LARGE SCALE GENOMIC DNA]</scope>
    <source>
        <strain evidence="2 3">SI85-9A1</strain>
    </source>
</reference>
<gene>
    <name evidence="2" type="ORF">SI859A1_01356</name>
</gene>
<organism evidence="2 3">
    <name type="scientific">Aurantimonas manganoxydans (strain ATCC BAA-1229 / DSM 21871 / SI85-9A1)</name>
    <dbReference type="NCBI Taxonomy" id="287752"/>
    <lineage>
        <taxon>Bacteria</taxon>
        <taxon>Pseudomonadati</taxon>
        <taxon>Pseudomonadota</taxon>
        <taxon>Alphaproteobacteria</taxon>
        <taxon>Hyphomicrobiales</taxon>
        <taxon>Aurantimonadaceae</taxon>
        <taxon>Aurantimonas</taxon>
    </lineage>
</organism>
<evidence type="ECO:0000313" key="2">
    <source>
        <dbReference type="EMBL" id="EAS50003.1"/>
    </source>
</evidence>
<sequence>MENEYIPNELEQLRPAIVRSIGSTASERYLALISEKTFLNLWSYPNPYRSQKLCGGGDGKELCDLLVVCDPHIIVFSEKDISWTDKPDTVAWPRWFRKAVLSAATQLKGAERWLSEFPDRIFLDRSCGAPFPLEFPSVETRRLHRIVVARGAAEACRRYFDGGLGTLALKPGLKGNDHCNPDCTEFLPFAVGDIDPEGDFVHVFDEVSLDIVMHELDTISDFTDYLDKRANFLRSWLLHLAHGEEDLLAYYAIRINEVGEHDFTPPNDATWDDIGSLVIGAGHYSAFIENEQYKAKKKADEVSYAWDRLIETFTNHMLGGTSIVLPGYNYSLNDSEKAVRYMALQSRYIRRSHSEAIMGALSIGREREMFFRAMLASPESRENETGFFFITMKYMDWMKSRGGYEKYRIARTFYLQTYAQALLIKYPYLKRIVGIAMEPPDQGGGASEDIVYAEQIEWTHDDRERVLKDCEALSIMKPFKEIPYRGMEFPEVSKSQEVTQNRGNRRERRAEAARIRNRRSSGNRFEA</sequence>
<proteinExistence type="predicted"/>
<feature type="region of interest" description="Disordered" evidence="1">
    <location>
        <begin position="491"/>
        <end position="527"/>
    </location>
</feature>
<dbReference type="Proteomes" id="UP000000321">
    <property type="component" value="Unassembled WGS sequence"/>
</dbReference>
<evidence type="ECO:0000313" key="3">
    <source>
        <dbReference type="Proteomes" id="UP000000321"/>
    </source>
</evidence>
<name>Q1YIW4_AURMS</name>
<dbReference type="RefSeq" id="WP_009209213.1">
    <property type="nucleotide sequence ID" value="NZ_BBWP01000024.1"/>
</dbReference>
<dbReference type="AlphaFoldDB" id="Q1YIW4"/>
<accession>Q1YIW4</accession>
<comment type="caution">
    <text evidence="2">The sequence shown here is derived from an EMBL/GenBank/DDBJ whole genome shotgun (WGS) entry which is preliminary data.</text>
</comment>
<dbReference type="BioCyc" id="AURANTIMONAS:SI859A1_01356-MONOMER"/>
<dbReference type="HOGENOM" id="CLU_045960_0_0_5"/>
<evidence type="ECO:0000256" key="1">
    <source>
        <dbReference type="SAM" id="MobiDB-lite"/>
    </source>
</evidence>
<protein>
    <submittedName>
        <fullName evidence="2">Uncharacterized protein</fullName>
    </submittedName>
</protein>
<dbReference type="EMBL" id="AAPJ01000003">
    <property type="protein sequence ID" value="EAS50003.1"/>
    <property type="molecule type" value="Genomic_DNA"/>
</dbReference>
<keyword evidence="3" id="KW-1185">Reference proteome</keyword>
<dbReference type="OrthoDB" id="570299at2"/>